<keyword evidence="1 5" id="KW-0285">Flavoprotein</keyword>
<feature type="binding site" evidence="7">
    <location>
        <begin position="220"/>
        <end position="221"/>
    </location>
    <ligand>
        <name>FMN</name>
        <dbReference type="ChEBI" id="CHEBI:58210"/>
    </ligand>
</feature>
<evidence type="ECO:0000313" key="10">
    <source>
        <dbReference type="Proteomes" id="UP000323824"/>
    </source>
</evidence>
<dbReference type="RefSeq" id="WP_149568704.1">
    <property type="nucleotide sequence ID" value="NZ_CP035807.1"/>
</dbReference>
<comment type="function">
    <text evidence="5">Catalyzes the synthesis of 5,6-dihydrouridine (D), a modified base found in the D-loop of most tRNAs, via the reduction of the C5-C6 double bond in target uridines.</text>
</comment>
<dbReference type="SUPFAM" id="SSF51395">
    <property type="entry name" value="FMN-linked oxidoreductases"/>
    <property type="match status" value="1"/>
</dbReference>
<keyword evidence="2 5" id="KW-0288">FMN</keyword>
<keyword evidence="3 5" id="KW-0819">tRNA processing</keyword>
<proteinExistence type="inferred from homology"/>
<dbReference type="KEGG" id="sper:EW093_12325"/>
<evidence type="ECO:0000313" key="9">
    <source>
        <dbReference type="EMBL" id="QEN05466.1"/>
    </source>
</evidence>
<comment type="cofactor">
    <cofactor evidence="5 7">
        <name>FMN</name>
        <dbReference type="ChEBI" id="CHEBI:58210"/>
    </cofactor>
</comment>
<protein>
    <recommendedName>
        <fullName evidence="5">tRNA-dihydrouridine synthase</fullName>
        <ecNumber evidence="5">1.3.1.-</ecNumber>
    </recommendedName>
</protein>
<feature type="active site" description="Proton donor" evidence="6">
    <location>
        <position position="96"/>
    </location>
</feature>
<feature type="binding site" evidence="7">
    <location>
        <position position="164"/>
    </location>
    <ligand>
        <name>FMN</name>
        <dbReference type="ChEBI" id="CHEBI:58210"/>
    </ligand>
</feature>
<dbReference type="Proteomes" id="UP000323824">
    <property type="component" value="Chromosome"/>
</dbReference>
<keyword evidence="4 5" id="KW-0560">Oxidoreductase</keyword>
<comment type="similarity">
    <text evidence="5">Belongs to the dus family.</text>
</comment>
<dbReference type="GO" id="GO:0017150">
    <property type="term" value="F:tRNA dihydrouridine synthase activity"/>
    <property type="evidence" value="ECO:0007669"/>
    <property type="project" value="InterPro"/>
</dbReference>
<dbReference type="GO" id="GO:0050660">
    <property type="term" value="F:flavin adenine dinucleotide binding"/>
    <property type="evidence" value="ECO:0007669"/>
    <property type="project" value="InterPro"/>
</dbReference>
<dbReference type="PANTHER" id="PTHR45846">
    <property type="entry name" value="TRNA-DIHYDROURIDINE(47) SYNTHASE [NAD(P)(+)]-LIKE"/>
    <property type="match status" value="1"/>
</dbReference>
<dbReference type="GO" id="GO:0003723">
    <property type="term" value="F:RNA binding"/>
    <property type="evidence" value="ECO:0007669"/>
    <property type="project" value="TreeGrafter"/>
</dbReference>
<evidence type="ECO:0000256" key="4">
    <source>
        <dbReference type="ARBA" id="ARBA00023002"/>
    </source>
</evidence>
<reference evidence="9 10" key="2">
    <citation type="submission" date="2019-09" db="EMBL/GenBank/DDBJ databases">
        <title>Complete Genome Sequence and Methylome Analysis of free living Spirochaetas.</title>
        <authorList>
            <person name="Leshcheva N."/>
            <person name="Mikheeva N."/>
        </authorList>
    </citation>
    <scope>NUCLEOTIDE SEQUENCE [LARGE SCALE GENOMIC DNA]</scope>
    <source>
        <strain evidence="9 10">P</strain>
    </source>
</reference>
<dbReference type="InterPro" id="IPR035587">
    <property type="entry name" value="DUS-like_FMN-bd"/>
</dbReference>
<sequence length="310" mass="35044">MGNKLVLAPIKGYTDPIWRSCYFEHFTGIDKVVTPFLLLSEHNEAKKSYFPRFLPELGSDIEVVPQYLVKNPDTIIYSSKIMASLGVKEFNLNMGCPAPAIYKKGRGSGLLENLDSVKHILDSVVGNIPGDFTVKIRTGIVDSSLVKPILDILNEYTLKEVIVHPRYSRQLYGGSPDMEAFKYVYDNSTNPVSYNGDIYSLGDFKRVSTEFPRVSSWMLGRGVLQNPYLPIEIKTGKVVDQNIRKEGIINFISDFRSRLKGSYDKEGIAANRVKACLIYIAAYYNNSPQFITKIKQSRNLDQILDMIFLN</sequence>
<evidence type="ECO:0000256" key="2">
    <source>
        <dbReference type="ARBA" id="ARBA00022643"/>
    </source>
</evidence>
<dbReference type="InterPro" id="IPR013785">
    <property type="entry name" value="Aldolase_TIM"/>
</dbReference>
<dbReference type="PIRSF" id="PIRSF006621">
    <property type="entry name" value="Dus"/>
    <property type="match status" value="1"/>
</dbReference>
<evidence type="ECO:0000256" key="1">
    <source>
        <dbReference type="ARBA" id="ARBA00022630"/>
    </source>
</evidence>
<evidence type="ECO:0000256" key="5">
    <source>
        <dbReference type="PIRNR" id="PIRNR006621"/>
    </source>
</evidence>
<dbReference type="InterPro" id="IPR001269">
    <property type="entry name" value="DUS_fam"/>
</dbReference>
<dbReference type="CDD" id="cd02801">
    <property type="entry name" value="DUS_like_FMN"/>
    <property type="match status" value="1"/>
</dbReference>
<evidence type="ECO:0000259" key="8">
    <source>
        <dbReference type="Pfam" id="PF01207"/>
    </source>
</evidence>
<dbReference type="PANTHER" id="PTHR45846:SF1">
    <property type="entry name" value="TRNA-DIHYDROURIDINE(47) SYNTHASE [NAD(P)(+)]-LIKE"/>
    <property type="match status" value="1"/>
</dbReference>
<dbReference type="OrthoDB" id="9764501at2"/>
<feature type="binding site" evidence="7">
    <location>
        <position position="66"/>
    </location>
    <ligand>
        <name>FMN</name>
        <dbReference type="ChEBI" id="CHEBI:58210"/>
    </ligand>
</feature>
<feature type="binding site" evidence="7">
    <location>
        <position position="135"/>
    </location>
    <ligand>
        <name>FMN</name>
        <dbReference type="ChEBI" id="CHEBI:58210"/>
    </ligand>
</feature>
<keyword evidence="10" id="KW-1185">Reference proteome</keyword>
<evidence type="ECO:0000256" key="3">
    <source>
        <dbReference type="ARBA" id="ARBA00022694"/>
    </source>
</evidence>
<organism evidence="9 10">
    <name type="scientific">Thiospirochaeta perfilievii</name>
    <dbReference type="NCBI Taxonomy" id="252967"/>
    <lineage>
        <taxon>Bacteria</taxon>
        <taxon>Pseudomonadati</taxon>
        <taxon>Spirochaetota</taxon>
        <taxon>Spirochaetia</taxon>
        <taxon>Spirochaetales</taxon>
        <taxon>Spirochaetaceae</taxon>
        <taxon>Thiospirochaeta</taxon>
    </lineage>
</organism>
<dbReference type="Pfam" id="PF01207">
    <property type="entry name" value="Dus"/>
    <property type="match status" value="1"/>
</dbReference>
<name>A0A5C1QG04_9SPIO</name>
<reference evidence="9 10" key="1">
    <citation type="submission" date="2019-02" db="EMBL/GenBank/DDBJ databases">
        <authorList>
            <person name="Fomenkov A."/>
            <person name="Dubinina G."/>
            <person name="Grabovich M."/>
            <person name="Vincze T."/>
            <person name="Roberts R.J."/>
        </authorList>
    </citation>
    <scope>NUCLEOTIDE SEQUENCE [LARGE SCALE GENOMIC DNA]</scope>
    <source>
        <strain evidence="9 10">P</strain>
    </source>
</reference>
<dbReference type="EC" id="1.3.1.-" evidence="5"/>
<keyword evidence="7" id="KW-0547">Nucleotide-binding</keyword>
<gene>
    <name evidence="9" type="ORF">EW093_12325</name>
</gene>
<dbReference type="AlphaFoldDB" id="A0A5C1QG04"/>
<evidence type="ECO:0000256" key="7">
    <source>
        <dbReference type="PIRSR" id="PIRSR006621-2"/>
    </source>
</evidence>
<dbReference type="EMBL" id="CP035807">
    <property type="protein sequence ID" value="QEN05466.1"/>
    <property type="molecule type" value="Genomic_DNA"/>
</dbReference>
<accession>A0A5C1QG04</accession>
<dbReference type="Gene3D" id="3.20.20.70">
    <property type="entry name" value="Aldolase class I"/>
    <property type="match status" value="1"/>
</dbReference>
<evidence type="ECO:0000256" key="6">
    <source>
        <dbReference type="PIRSR" id="PIRSR006621-1"/>
    </source>
</evidence>
<feature type="domain" description="DUS-like FMN-binding" evidence="8">
    <location>
        <begin position="7"/>
        <end position="237"/>
    </location>
</feature>